<gene>
    <name evidence="2" type="ORF">NSED_04380</name>
</gene>
<proteinExistence type="predicted"/>
<protein>
    <submittedName>
        <fullName evidence="2">Uncharacterized protein</fullName>
    </submittedName>
</protein>
<keyword evidence="3" id="KW-1185">Reference proteome</keyword>
<keyword evidence="1" id="KW-0472">Membrane</keyword>
<name>K0BC31_9ARCH</name>
<dbReference type="AlphaFoldDB" id="K0BC31"/>
<evidence type="ECO:0000313" key="2">
    <source>
        <dbReference type="EMBL" id="AFS82682.1"/>
    </source>
</evidence>
<evidence type="ECO:0000313" key="3">
    <source>
        <dbReference type="Proteomes" id="UP000006100"/>
    </source>
</evidence>
<evidence type="ECO:0000256" key="1">
    <source>
        <dbReference type="SAM" id="Phobius"/>
    </source>
</evidence>
<dbReference type="EMBL" id="CP003843">
    <property type="protein sequence ID" value="AFS82682.1"/>
    <property type="molecule type" value="Genomic_DNA"/>
</dbReference>
<organism evidence="2 3">
    <name type="scientific">Candidatus Nitrosopumilus sediminis</name>
    <dbReference type="NCBI Taxonomy" id="1229909"/>
    <lineage>
        <taxon>Archaea</taxon>
        <taxon>Nitrososphaerota</taxon>
        <taxon>Nitrososphaeria</taxon>
        <taxon>Nitrosopumilales</taxon>
        <taxon>Nitrosopumilaceae</taxon>
        <taxon>Nitrosopumilus</taxon>
    </lineage>
</organism>
<dbReference type="OrthoDB" id="12304at2157"/>
<dbReference type="Proteomes" id="UP000006100">
    <property type="component" value="Chromosome"/>
</dbReference>
<keyword evidence="1" id="KW-0812">Transmembrane</keyword>
<dbReference type="GeneID" id="13696671"/>
<sequence>MSVIYSLDIPLFFYFPYLGLVSMNKTVFLGVTFTVLFTVMMVSPVVADDSTHLDIEKAEVKVIDDGFKVEIETGAEIPQDGSAGAFGYGVLTAGASNVLAITTHKCASDSFEQGSADDCDATVGLLRLFGGDESEHNDATFHPHILDLKAPEEGTFCADEGTPFEVDISGTVSTGNNVSPSDYELEVKDDKIGVITTMDESNVDPDGSAIAIASFNIIPNTDEDGLITHLCVAVDNLVEAEIGKVNKHGK</sequence>
<accession>K0BC31</accession>
<keyword evidence="1" id="KW-1133">Transmembrane helix</keyword>
<dbReference type="RefSeq" id="WP_014965054.1">
    <property type="nucleotide sequence ID" value="NC_018656.1"/>
</dbReference>
<dbReference type="HOGENOM" id="CLU_1109475_0_0_2"/>
<dbReference type="PATRIC" id="fig|1229909.8.peg.950"/>
<reference evidence="2 3" key="1">
    <citation type="journal article" date="2012" name="J. Bacteriol.">
        <title>Draft Genome Sequence of an Ammonia-Oxidizing Archaeon, "Candidatus Nitrosopumilus sediminis" AR2, from Svalbard in the Arctic Circle.</title>
        <authorList>
            <person name="Park S.J."/>
            <person name="Kim J.G."/>
            <person name="Jung M.Y."/>
            <person name="Kim S.J."/>
            <person name="Cha I.T."/>
            <person name="Ghai R."/>
            <person name="Martin-Cuadrado A.B."/>
            <person name="Rodriguez-Valera F."/>
            <person name="Rhee S.K."/>
        </authorList>
    </citation>
    <scope>NUCLEOTIDE SEQUENCE [LARGE SCALE GENOMIC DNA]</scope>
    <source>
        <strain evidence="2 3">AR2</strain>
    </source>
</reference>
<feature type="transmembrane region" description="Helical" evidence="1">
    <location>
        <begin position="27"/>
        <end position="47"/>
    </location>
</feature>
<dbReference type="KEGG" id="nir:NSED_04380"/>